<dbReference type="AlphaFoldDB" id="A0AAD4QKR9"/>
<proteinExistence type="predicted"/>
<comment type="caution">
    <text evidence="1">The sequence shown here is derived from an EMBL/GenBank/DDBJ whole genome shotgun (WGS) entry which is preliminary data.</text>
</comment>
<protein>
    <submittedName>
        <fullName evidence="1">Uncharacterized protein</fullName>
    </submittedName>
</protein>
<dbReference type="Proteomes" id="UP001203297">
    <property type="component" value="Unassembled WGS sequence"/>
</dbReference>
<evidence type="ECO:0000313" key="2">
    <source>
        <dbReference type="Proteomes" id="UP001203297"/>
    </source>
</evidence>
<reference evidence="1" key="1">
    <citation type="journal article" date="2022" name="New Phytol.">
        <title>Evolutionary transition to the ectomycorrhizal habit in the genomes of a hyperdiverse lineage of mushroom-forming fungi.</title>
        <authorList>
            <person name="Looney B."/>
            <person name="Miyauchi S."/>
            <person name="Morin E."/>
            <person name="Drula E."/>
            <person name="Courty P.E."/>
            <person name="Kohler A."/>
            <person name="Kuo A."/>
            <person name="LaButti K."/>
            <person name="Pangilinan J."/>
            <person name="Lipzen A."/>
            <person name="Riley R."/>
            <person name="Andreopoulos W."/>
            <person name="He G."/>
            <person name="Johnson J."/>
            <person name="Nolan M."/>
            <person name="Tritt A."/>
            <person name="Barry K.W."/>
            <person name="Grigoriev I.V."/>
            <person name="Nagy L.G."/>
            <person name="Hibbett D."/>
            <person name="Henrissat B."/>
            <person name="Matheny P.B."/>
            <person name="Labbe J."/>
            <person name="Martin F.M."/>
        </authorList>
    </citation>
    <scope>NUCLEOTIDE SEQUENCE</scope>
    <source>
        <strain evidence="1">BPL690</strain>
    </source>
</reference>
<sequence>MQMLGCLEKWITIAFLIAVKFSPLLGPLNRWIIMQLAPIWILLGRRKLLNGQGGKNDGLDRSGDLIAIACRIDGRVRR</sequence>
<accession>A0AAD4QKR9</accession>
<evidence type="ECO:0000313" key="1">
    <source>
        <dbReference type="EMBL" id="KAI0297786.1"/>
    </source>
</evidence>
<organism evidence="1 2">
    <name type="scientific">Multifurca ochricompacta</name>
    <dbReference type="NCBI Taxonomy" id="376703"/>
    <lineage>
        <taxon>Eukaryota</taxon>
        <taxon>Fungi</taxon>
        <taxon>Dikarya</taxon>
        <taxon>Basidiomycota</taxon>
        <taxon>Agaricomycotina</taxon>
        <taxon>Agaricomycetes</taxon>
        <taxon>Russulales</taxon>
        <taxon>Russulaceae</taxon>
        <taxon>Multifurca</taxon>
    </lineage>
</organism>
<name>A0AAD4QKR9_9AGAM</name>
<keyword evidence="2" id="KW-1185">Reference proteome</keyword>
<gene>
    <name evidence="1" type="ORF">B0F90DRAFT_1737521</name>
</gene>
<dbReference type="EMBL" id="WTXG01000034">
    <property type="protein sequence ID" value="KAI0297786.1"/>
    <property type="molecule type" value="Genomic_DNA"/>
</dbReference>